<evidence type="ECO:0000259" key="1">
    <source>
        <dbReference type="PROSITE" id="PS50011"/>
    </source>
</evidence>
<feature type="domain" description="Protein kinase" evidence="1">
    <location>
        <begin position="1"/>
        <end position="352"/>
    </location>
</feature>
<dbReference type="InterPro" id="IPR001245">
    <property type="entry name" value="Ser-Thr/Tyr_kinase_cat_dom"/>
</dbReference>
<accession>A0AAV5AL66</accession>
<reference evidence="2" key="1">
    <citation type="submission" date="2021-10" db="EMBL/GenBank/DDBJ databases">
        <title>De novo Genome Assembly of Clathrus columnatus (Basidiomycota, Fungi) Using Illumina and Nanopore Sequence Data.</title>
        <authorList>
            <person name="Ogiso-Tanaka E."/>
            <person name="Itagaki H."/>
            <person name="Hosoya T."/>
            <person name="Hosaka K."/>
        </authorList>
    </citation>
    <scope>NUCLEOTIDE SEQUENCE</scope>
    <source>
        <strain evidence="2">MO-923</strain>
    </source>
</reference>
<keyword evidence="3" id="KW-1185">Reference proteome</keyword>
<dbReference type="Proteomes" id="UP001050691">
    <property type="component" value="Unassembled WGS sequence"/>
</dbReference>
<organism evidence="2 3">
    <name type="scientific">Clathrus columnatus</name>
    <dbReference type="NCBI Taxonomy" id="1419009"/>
    <lineage>
        <taxon>Eukaryota</taxon>
        <taxon>Fungi</taxon>
        <taxon>Dikarya</taxon>
        <taxon>Basidiomycota</taxon>
        <taxon>Agaricomycotina</taxon>
        <taxon>Agaricomycetes</taxon>
        <taxon>Phallomycetidae</taxon>
        <taxon>Phallales</taxon>
        <taxon>Clathraceae</taxon>
        <taxon>Clathrus</taxon>
    </lineage>
</organism>
<dbReference type="AlphaFoldDB" id="A0AAV5AL66"/>
<dbReference type="Gene3D" id="1.10.510.10">
    <property type="entry name" value="Transferase(Phosphotransferase) domain 1"/>
    <property type="match status" value="1"/>
</dbReference>
<dbReference type="InterPro" id="IPR011009">
    <property type="entry name" value="Kinase-like_dom_sf"/>
</dbReference>
<dbReference type="SUPFAM" id="SSF56112">
    <property type="entry name" value="Protein kinase-like (PK-like)"/>
    <property type="match status" value="1"/>
</dbReference>
<sequence>MTSLSPQQKFAQIRGSMPGVVSASYYPREKIGLSKENQNIEISENQIQNDDDTSRVSVVLTEYTHQAESSDMNRLYSEPVMEIFGGEFIQGQLMGGVIKQETVVIKVNHKGTHHMQDETMKTNILVHDDGHPCLTDFGLAQIHNDQMIALGHLVFTRETSLPWSPPELLRPASTKVFKTEKSDIYSFACTIVELGALIEAKGNPEEIDEAFIAELFKGIPCPVDGPPPPPYTKPLPVNLTVTYGPRGLYGTPLYKTELPAQKKVFYTTEPPPFPQPGHPGCGELTGVPEGPATYGLVASEQHRGYTLLQIYSETSYLKIRTVITEPVNPERAHGQISELNKSFSAKYVFANS</sequence>
<dbReference type="GO" id="GO:0005524">
    <property type="term" value="F:ATP binding"/>
    <property type="evidence" value="ECO:0007669"/>
    <property type="project" value="InterPro"/>
</dbReference>
<dbReference type="Pfam" id="PF07714">
    <property type="entry name" value="PK_Tyr_Ser-Thr"/>
    <property type="match status" value="1"/>
</dbReference>
<dbReference type="GO" id="GO:0004672">
    <property type="term" value="F:protein kinase activity"/>
    <property type="evidence" value="ECO:0007669"/>
    <property type="project" value="InterPro"/>
</dbReference>
<protein>
    <recommendedName>
        <fullName evidence="1">Protein kinase domain-containing protein</fullName>
    </recommendedName>
</protein>
<dbReference type="EMBL" id="BPWL01000009">
    <property type="protein sequence ID" value="GJJ13676.1"/>
    <property type="molecule type" value="Genomic_DNA"/>
</dbReference>
<proteinExistence type="predicted"/>
<name>A0AAV5AL66_9AGAM</name>
<dbReference type="InterPro" id="IPR000719">
    <property type="entry name" value="Prot_kinase_dom"/>
</dbReference>
<dbReference type="PROSITE" id="PS50011">
    <property type="entry name" value="PROTEIN_KINASE_DOM"/>
    <property type="match status" value="1"/>
</dbReference>
<evidence type="ECO:0000313" key="3">
    <source>
        <dbReference type="Proteomes" id="UP001050691"/>
    </source>
</evidence>
<gene>
    <name evidence="2" type="ORF">Clacol_007932</name>
</gene>
<comment type="caution">
    <text evidence="2">The sequence shown here is derived from an EMBL/GenBank/DDBJ whole genome shotgun (WGS) entry which is preliminary data.</text>
</comment>
<evidence type="ECO:0000313" key="2">
    <source>
        <dbReference type="EMBL" id="GJJ13676.1"/>
    </source>
</evidence>